<dbReference type="PANTHER" id="PTHR27005:SF497">
    <property type="entry name" value="PROTEIN KINASE DOMAIN-CONTAINING PROTEIN"/>
    <property type="match status" value="1"/>
</dbReference>
<dbReference type="GO" id="GO:0005524">
    <property type="term" value="F:ATP binding"/>
    <property type="evidence" value="ECO:0007669"/>
    <property type="project" value="UniProtKB-UniRule"/>
</dbReference>
<evidence type="ECO:0000256" key="4">
    <source>
        <dbReference type="ARBA" id="ARBA00022840"/>
    </source>
</evidence>
<dbReference type="InterPro" id="IPR017441">
    <property type="entry name" value="Protein_kinase_ATP_BS"/>
</dbReference>
<dbReference type="Gene3D" id="3.30.200.20">
    <property type="entry name" value="Phosphorylase Kinase, domain 1"/>
    <property type="match status" value="1"/>
</dbReference>
<dbReference type="InterPro" id="IPR000719">
    <property type="entry name" value="Prot_kinase_dom"/>
</dbReference>
<evidence type="ECO:0000256" key="2">
    <source>
        <dbReference type="ARBA" id="ARBA00022741"/>
    </source>
</evidence>
<dbReference type="InterPro" id="IPR045274">
    <property type="entry name" value="WAK-like"/>
</dbReference>
<dbReference type="Gramene" id="TraesCSU02G230200.1">
    <property type="protein sequence ID" value="TraesCSU02G230200.1.cds1"/>
    <property type="gene ID" value="TraesCSU02G230200"/>
</dbReference>
<dbReference type="InterPro" id="IPR008271">
    <property type="entry name" value="Ser/Thr_kinase_AS"/>
</dbReference>
<protein>
    <recommendedName>
        <fullName evidence="7">Protein kinase domain-containing protein</fullName>
    </recommendedName>
</protein>
<dbReference type="PROSITE" id="PS50011">
    <property type="entry name" value="PROTEIN_KINASE_DOM"/>
    <property type="match status" value="1"/>
</dbReference>
<dbReference type="Gene3D" id="1.10.510.10">
    <property type="entry name" value="Transferase(Phosphotransferase) domain 1"/>
    <property type="match status" value="1"/>
</dbReference>
<reference evidence="8" key="1">
    <citation type="submission" date="2018-08" db="EMBL/GenBank/DDBJ databases">
        <authorList>
            <person name="Rossello M."/>
        </authorList>
    </citation>
    <scope>NUCLEOTIDE SEQUENCE [LARGE SCALE GENOMIC DNA]</scope>
    <source>
        <strain evidence="8">cv. Chinese Spring</strain>
    </source>
</reference>
<dbReference type="PROSITE" id="PS00108">
    <property type="entry name" value="PROTEIN_KINASE_ST"/>
    <property type="match status" value="1"/>
</dbReference>
<feature type="domain" description="Protein kinase" evidence="7">
    <location>
        <begin position="47"/>
        <end position="322"/>
    </location>
</feature>
<accession>A0A3B6UCQ2</accession>
<dbReference type="PANTHER" id="PTHR27005">
    <property type="entry name" value="WALL-ASSOCIATED RECEPTOR KINASE-LIKE 21"/>
    <property type="match status" value="1"/>
</dbReference>
<sequence>MAVILFLIILHKEKKNMKEFYEKNGGPILEKADVIKLFKKGELKPILRSNNLIGKGCFGEVYKGLLDNKLVAIKKPINGSVLESEQFANEVIIQSRVIHKNIVRLIGCCLEVDAPMLVYEFISQGSLHDILHNINNNVALNLSTRLSIAAQSADGLAYMHSKANITILHGDVKPANILLDDNFVPKVSDFGISRLIQRDMEHTGSVIGDMNYMDPVYLQEGLLTEKSDVYSFGIVVLELISRRRAIHSENNSLVKSFLEAHRKHKKATGFFDKEIALKEDLELLDSLASMAVECLSLNVDQRPTMMEVAERLLILVRSHKVYGCL</sequence>
<keyword evidence="1" id="KW-0808">Transferase</keyword>
<dbReference type="GO" id="GO:0004674">
    <property type="term" value="F:protein serine/threonine kinase activity"/>
    <property type="evidence" value="ECO:0007669"/>
    <property type="project" value="UniProtKB-KW"/>
</dbReference>
<evidence type="ECO:0000256" key="1">
    <source>
        <dbReference type="ARBA" id="ARBA00022679"/>
    </source>
</evidence>
<dbReference type="EnsemblPlants" id="TraesCSU02G230200.1">
    <property type="protein sequence ID" value="TraesCSU02G230200.1.cds1"/>
    <property type="gene ID" value="TraesCSU02G230200"/>
</dbReference>
<dbReference type="AlphaFoldDB" id="A0A3B6UCQ2"/>
<dbReference type="Pfam" id="PF00069">
    <property type="entry name" value="Pkinase"/>
    <property type="match status" value="1"/>
</dbReference>
<reference evidence="8" key="2">
    <citation type="submission" date="2018-10" db="UniProtKB">
        <authorList>
            <consortium name="EnsemblPlants"/>
        </authorList>
    </citation>
    <scope>IDENTIFICATION</scope>
</reference>
<dbReference type="GO" id="GO:0007166">
    <property type="term" value="P:cell surface receptor signaling pathway"/>
    <property type="evidence" value="ECO:0000318"/>
    <property type="project" value="GO_Central"/>
</dbReference>
<dbReference type="GO" id="GO:0005886">
    <property type="term" value="C:plasma membrane"/>
    <property type="evidence" value="ECO:0000318"/>
    <property type="project" value="GO_Central"/>
</dbReference>
<dbReference type="PROSITE" id="PS00107">
    <property type="entry name" value="PROTEIN_KINASE_ATP"/>
    <property type="match status" value="1"/>
</dbReference>
<dbReference type="PIRSF" id="PIRSF000654">
    <property type="entry name" value="Integrin-linked_kinase"/>
    <property type="match status" value="1"/>
</dbReference>
<evidence type="ECO:0000259" key="7">
    <source>
        <dbReference type="PROSITE" id="PS50011"/>
    </source>
</evidence>
<dbReference type="FunFam" id="1.10.510.10:FF:000606">
    <property type="entry name" value="Wall-associated receptor kinase 3"/>
    <property type="match status" value="1"/>
</dbReference>
<evidence type="ECO:0000313" key="9">
    <source>
        <dbReference type="Proteomes" id="UP000019116"/>
    </source>
</evidence>
<evidence type="ECO:0000256" key="6">
    <source>
        <dbReference type="RuleBase" id="RU000304"/>
    </source>
</evidence>
<keyword evidence="4 5" id="KW-0067">ATP-binding</keyword>
<dbReference type="SMART" id="SM00220">
    <property type="entry name" value="S_TKc"/>
    <property type="match status" value="1"/>
</dbReference>
<keyword evidence="2 5" id="KW-0547">Nucleotide-binding</keyword>
<organism evidence="8">
    <name type="scientific">Triticum aestivum</name>
    <name type="common">Wheat</name>
    <dbReference type="NCBI Taxonomy" id="4565"/>
    <lineage>
        <taxon>Eukaryota</taxon>
        <taxon>Viridiplantae</taxon>
        <taxon>Streptophyta</taxon>
        <taxon>Embryophyta</taxon>
        <taxon>Tracheophyta</taxon>
        <taxon>Spermatophyta</taxon>
        <taxon>Magnoliopsida</taxon>
        <taxon>Liliopsida</taxon>
        <taxon>Poales</taxon>
        <taxon>Poaceae</taxon>
        <taxon>BOP clade</taxon>
        <taxon>Pooideae</taxon>
        <taxon>Triticodae</taxon>
        <taxon>Triticeae</taxon>
        <taxon>Triticinae</taxon>
        <taxon>Triticum</taxon>
    </lineage>
</organism>
<dbReference type="OrthoDB" id="662854at2759"/>
<keyword evidence="3" id="KW-0418">Kinase</keyword>
<evidence type="ECO:0000256" key="3">
    <source>
        <dbReference type="ARBA" id="ARBA00022777"/>
    </source>
</evidence>
<dbReference type="SMR" id="A0A3B6UCQ2"/>
<keyword evidence="9" id="KW-1185">Reference proteome</keyword>
<name>A0A3B6UCQ2_WHEAT</name>
<comment type="similarity">
    <text evidence="6">Belongs to the protein kinase superfamily.</text>
</comment>
<dbReference type="Proteomes" id="UP000019116">
    <property type="component" value="Chromosome Un"/>
</dbReference>
<dbReference type="PaxDb" id="4565-Traes_6AS_F105D8F4B.1"/>
<feature type="binding site" evidence="5">
    <location>
        <position position="75"/>
    </location>
    <ligand>
        <name>ATP</name>
        <dbReference type="ChEBI" id="CHEBI:30616"/>
    </ligand>
</feature>
<evidence type="ECO:0000256" key="5">
    <source>
        <dbReference type="PROSITE-ProRule" id="PRU10141"/>
    </source>
</evidence>
<dbReference type="FunFam" id="3.30.200.20:FF:000337">
    <property type="entry name" value="Wall-associated receptor kinase 3"/>
    <property type="match status" value="1"/>
</dbReference>
<dbReference type="SUPFAM" id="SSF56112">
    <property type="entry name" value="Protein kinase-like (PK-like)"/>
    <property type="match status" value="1"/>
</dbReference>
<dbReference type="InterPro" id="IPR011009">
    <property type="entry name" value="Kinase-like_dom_sf"/>
</dbReference>
<evidence type="ECO:0000313" key="8">
    <source>
        <dbReference type="EnsemblPlants" id="TraesCSU02G230200.1.cds1"/>
    </source>
</evidence>
<proteinExistence type="inferred from homology"/>
<keyword evidence="6" id="KW-0723">Serine/threonine-protein kinase</keyword>
<dbReference type="STRING" id="4565.A0A3B6UCQ2"/>